<dbReference type="Gene3D" id="1.25.40.10">
    <property type="entry name" value="Tetratricopeptide repeat domain"/>
    <property type="match status" value="2"/>
</dbReference>
<evidence type="ECO:0000313" key="4">
    <source>
        <dbReference type="EMBL" id="KAJ1913745.1"/>
    </source>
</evidence>
<protein>
    <recommendedName>
        <fullName evidence="6">Pentacotripeptide-repeat region of PRORP domain-containing protein</fullName>
    </recommendedName>
</protein>
<feature type="region of interest" description="Disordered" evidence="3">
    <location>
        <begin position="935"/>
        <end position="954"/>
    </location>
</feature>
<dbReference type="PANTHER" id="PTHR47447">
    <property type="entry name" value="OS03G0856100 PROTEIN"/>
    <property type="match status" value="1"/>
</dbReference>
<dbReference type="OrthoDB" id="8300628at2759"/>
<gene>
    <name evidence="4" type="ORF">IWQ60_009088</name>
</gene>
<evidence type="ECO:0000313" key="5">
    <source>
        <dbReference type="Proteomes" id="UP001150569"/>
    </source>
</evidence>
<evidence type="ECO:0000256" key="1">
    <source>
        <dbReference type="ARBA" id="ARBA00022737"/>
    </source>
</evidence>
<organism evidence="4 5">
    <name type="scientific">Tieghemiomyces parasiticus</name>
    <dbReference type="NCBI Taxonomy" id="78921"/>
    <lineage>
        <taxon>Eukaryota</taxon>
        <taxon>Fungi</taxon>
        <taxon>Fungi incertae sedis</taxon>
        <taxon>Zoopagomycota</taxon>
        <taxon>Kickxellomycotina</taxon>
        <taxon>Dimargaritomycetes</taxon>
        <taxon>Dimargaritales</taxon>
        <taxon>Dimargaritaceae</taxon>
        <taxon>Tieghemiomyces</taxon>
    </lineage>
</organism>
<dbReference type="Proteomes" id="UP001150569">
    <property type="component" value="Unassembled WGS sequence"/>
</dbReference>
<feature type="compositionally biased region" description="Low complexity" evidence="3">
    <location>
        <begin position="935"/>
        <end position="944"/>
    </location>
</feature>
<name>A0A9W8DKG6_9FUNG</name>
<keyword evidence="1" id="KW-0677">Repeat</keyword>
<proteinExistence type="predicted"/>
<dbReference type="InterPro" id="IPR011990">
    <property type="entry name" value="TPR-like_helical_dom_sf"/>
</dbReference>
<evidence type="ECO:0008006" key="6">
    <source>
        <dbReference type="Google" id="ProtNLM"/>
    </source>
</evidence>
<comment type="caution">
    <text evidence="4">The sequence shown here is derived from an EMBL/GenBank/DDBJ whole genome shotgun (WGS) entry which is preliminary data.</text>
</comment>
<reference evidence="4" key="1">
    <citation type="submission" date="2022-07" db="EMBL/GenBank/DDBJ databases">
        <title>Phylogenomic reconstructions and comparative analyses of Kickxellomycotina fungi.</title>
        <authorList>
            <person name="Reynolds N.K."/>
            <person name="Stajich J.E."/>
            <person name="Barry K."/>
            <person name="Grigoriev I.V."/>
            <person name="Crous P."/>
            <person name="Smith M.E."/>
        </authorList>
    </citation>
    <scope>NUCLEOTIDE SEQUENCE</scope>
    <source>
        <strain evidence="4">RSA 861</strain>
    </source>
</reference>
<feature type="coiled-coil region" evidence="2">
    <location>
        <begin position="1623"/>
        <end position="1650"/>
    </location>
</feature>
<evidence type="ECO:0000256" key="3">
    <source>
        <dbReference type="SAM" id="MobiDB-lite"/>
    </source>
</evidence>
<evidence type="ECO:0000256" key="2">
    <source>
        <dbReference type="SAM" id="Coils"/>
    </source>
</evidence>
<keyword evidence="5" id="KW-1185">Reference proteome</keyword>
<dbReference type="PANTHER" id="PTHR47447:SF17">
    <property type="entry name" value="OS12G0638900 PROTEIN"/>
    <property type="match status" value="1"/>
</dbReference>
<dbReference type="EMBL" id="JANBPT010000729">
    <property type="protein sequence ID" value="KAJ1913745.1"/>
    <property type="molecule type" value="Genomic_DNA"/>
</dbReference>
<accession>A0A9W8DKG6</accession>
<sequence length="1680" mass="183640">MLHRHALVGQQLPSRGMASALGTATQPETNPSAGDQPYLYALLNQAINQQDIEECWGVFQQLQLIPGQLESMPCALWRDLLVAFALAEAKRKAVRPARFSSPSRAEGRMAAAEHSETAPQFFSQIAYQYDHGFPRLGAFLLRIPPTTNPILRERLAILCKTWFSTFPTGLADRATVVEPYDPGPEVTEIDPFSRLNVDTVPSEFSFATDTDGTTSSSTRPHMSGDYRTLLLMYAQLQDPVGAEAAIANLVSRGIRPPTPELNALLQAYRGADDYSGLLRALGKFRQHDRAWDRFTYAIVTYAATAAGDLTRADRLLVEMVTQGGHTPLARQYSELILAYANNFVYGSPVVGPKTPAVRNRLLQLRQGKLQHQRPIVHVKQLFQTLRRQPGVVWTSRAVDGLIQALAQVGDVDTAWALFYELLRVRDPGADLESETPKPVDQFTVTYGSQDSQPTVYTYSIMVSALLAADRLKAVEAVYKYLGRRMLQPPPPPAEPVPQPEGGARPTLPRAVKLPGTLEQANHTLLTDFMLGFARMGHAPTVQTIFDSILWRGLPIRNLHLHKVLSAFAVLRDVDRVLAIFERLATLDPTIAPTLRRLGAPPDRVSDLAATMDRLVPMNGPASGLTSHVASIVINCCLHSYGRQWITRVYHILQTRPDLLASSIVRLDLISAFSIIHHPEYALGELGAWLRESSKDGMAGGSGGNFSFGEHRAINGLASGSQDEVKVVIPDTLTAEDFDRLQMNAVHARRLLIAMTRLHYWRSAVALLTYLRRRFNSDVDPTCRSLLQRLAVNNQAATAFLEVLGATDTPTEDAESRPASRLSKAVPNSLPIELLYSHMGTCDERAAISVIMEAVEHPNGRLTTDEATAMIDVALKFKLIPLAQFILTSMRVGTMDVAAFKKILTGAQEQVGTVTTSIIDKLIDLNVVPSAPEASSGSAAPIASDDSSHSNAHTIAVGRPDSKTYVLIIQGLRLLRAWKEITEVTESLLAQYRPSAAGFSGRTSAKLGSGLSASPSAINSEVLVNIVLAHGYQGDTARMGRVLGLIAAQSETLGQAHAPRMPIMVWNTLIFAYGQARCYTVCATLFNQLHGSFVRQNSAERPLTIPIPPPSRAAGGEGEPEESVRRAKQTILNLSQLAAPSEATYNAILKAARLNGEYQALPTILECFKQSGIYHSPRFYFEAVRTLLDAGDDDTTTALALPYARKCRVHIEPRTAGVISQYFLECHRPHHLEIMLANPFDTEVAPLPDLTHPLPATGDTTTADLPDANSATALSSPIVASPVFRVDPDRRLIFMGAPAGPSGDRHYGILPVDHVTLKALMNSWLYFRRFTRVDYWLNQAQTLKTDDPAYAALNPDQRARWEEVVHTFKSKIDPALILLDLSPRARASHHASTCFTAATTTNATATMFIKAKTALRKATWSLKKGLRTTRQALSKHQTRADPADLADLSDGWSEITLVFFEDGEASIMETPLAASPVHPPLADPPVCPPAYQPACPPSPPCPSPAALPVNILPVEILPVSTLLVETLLAETLLAGTRLVEALPVNTLPVDTLPVNTLPVDTLPVETVPVETMPVETLPVKTLPVNTLPMDTLPMETLPVDTFSIADDIPLAPAFDFYRKTADRLDRVHDRMRALSARLDALDRQDMEARKRLGPQFELLGLRRAPLVPGPSSAQMPAPAAQ</sequence>
<keyword evidence="2" id="KW-0175">Coiled coil</keyword>